<dbReference type="RefSeq" id="WP_168414848.1">
    <property type="nucleotide sequence ID" value="NZ_CP183907.1"/>
</dbReference>
<name>A0AAW8Z189_9GAMM</name>
<protein>
    <submittedName>
        <fullName evidence="1">Uncharacterized protein</fullName>
    </submittedName>
</protein>
<sequence>MQQSQVYMEKIQNDIKLDKNEITSLKSIEGLDLNLQTHCIPSNLNQLDADQYTEFLNERRKLMAQKIKEFYKGL</sequence>
<dbReference type="AlphaFoldDB" id="A0AAW8Z189"/>
<accession>A0AAW8Z189</accession>
<dbReference type="EMBL" id="JAWJYY010000001">
    <property type="protein sequence ID" value="MDV4316396.1"/>
    <property type="molecule type" value="Genomic_DNA"/>
</dbReference>
<proteinExistence type="predicted"/>
<organism evidence="1 2">
    <name type="scientific">Acinetobacter indicus</name>
    <dbReference type="NCBI Taxonomy" id="756892"/>
    <lineage>
        <taxon>Bacteria</taxon>
        <taxon>Pseudomonadati</taxon>
        <taxon>Pseudomonadota</taxon>
        <taxon>Gammaproteobacteria</taxon>
        <taxon>Moraxellales</taxon>
        <taxon>Moraxellaceae</taxon>
        <taxon>Acinetobacter</taxon>
    </lineage>
</organism>
<gene>
    <name evidence="1" type="ORF">MSG88_11645</name>
</gene>
<reference evidence="1" key="1">
    <citation type="submission" date="2023-10" db="EMBL/GenBank/DDBJ databases">
        <authorList>
            <person name="Sykes E.M.E."/>
            <person name="Khan I.U.H."/>
            <person name="Kumar A."/>
        </authorList>
    </citation>
    <scope>NUCLEOTIDE SEQUENCE</scope>
    <source>
        <strain evidence="1">IK5</strain>
    </source>
</reference>
<evidence type="ECO:0000313" key="1">
    <source>
        <dbReference type="EMBL" id="MDV4316396.1"/>
    </source>
</evidence>
<dbReference type="Proteomes" id="UP001284654">
    <property type="component" value="Unassembled WGS sequence"/>
</dbReference>
<comment type="caution">
    <text evidence="1">The sequence shown here is derived from an EMBL/GenBank/DDBJ whole genome shotgun (WGS) entry which is preliminary data.</text>
</comment>
<evidence type="ECO:0000313" key="2">
    <source>
        <dbReference type="Proteomes" id="UP001284654"/>
    </source>
</evidence>